<keyword evidence="2" id="KW-1185">Reference proteome</keyword>
<protein>
    <submittedName>
        <fullName evidence="1">Uncharacterized protein</fullName>
    </submittedName>
</protein>
<comment type="caution">
    <text evidence="1">The sequence shown here is derived from an EMBL/GenBank/DDBJ whole genome shotgun (WGS) entry which is preliminary data.</text>
</comment>
<evidence type="ECO:0000313" key="2">
    <source>
        <dbReference type="Proteomes" id="UP000886501"/>
    </source>
</evidence>
<dbReference type="Proteomes" id="UP000886501">
    <property type="component" value="Unassembled WGS sequence"/>
</dbReference>
<evidence type="ECO:0000313" key="1">
    <source>
        <dbReference type="EMBL" id="KAF9650729.1"/>
    </source>
</evidence>
<proteinExistence type="predicted"/>
<accession>A0ACB6ZMF0</accession>
<reference evidence="1" key="1">
    <citation type="submission" date="2019-10" db="EMBL/GenBank/DDBJ databases">
        <authorList>
            <consortium name="DOE Joint Genome Institute"/>
            <person name="Kuo A."/>
            <person name="Miyauchi S."/>
            <person name="Kiss E."/>
            <person name="Drula E."/>
            <person name="Kohler A."/>
            <person name="Sanchez-Garcia M."/>
            <person name="Andreopoulos B."/>
            <person name="Barry K.W."/>
            <person name="Bonito G."/>
            <person name="Buee M."/>
            <person name="Carver A."/>
            <person name="Chen C."/>
            <person name="Cichocki N."/>
            <person name="Clum A."/>
            <person name="Culley D."/>
            <person name="Crous P.W."/>
            <person name="Fauchery L."/>
            <person name="Girlanda M."/>
            <person name="Hayes R."/>
            <person name="Keri Z."/>
            <person name="Labutti K."/>
            <person name="Lipzen A."/>
            <person name="Lombard V."/>
            <person name="Magnuson J."/>
            <person name="Maillard F."/>
            <person name="Morin E."/>
            <person name="Murat C."/>
            <person name="Nolan M."/>
            <person name="Ohm R."/>
            <person name="Pangilinan J."/>
            <person name="Pereira M."/>
            <person name="Perotto S."/>
            <person name="Peter M."/>
            <person name="Riley R."/>
            <person name="Sitrit Y."/>
            <person name="Stielow B."/>
            <person name="Szollosi G."/>
            <person name="Zifcakova L."/>
            <person name="Stursova M."/>
            <person name="Spatafora J.W."/>
            <person name="Tedersoo L."/>
            <person name="Vaario L.-M."/>
            <person name="Yamada A."/>
            <person name="Yan M."/>
            <person name="Wang P."/>
            <person name="Xu J."/>
            <person name="Bruns T."/>
            <person name="Baldrian P."/>
            <person name="Vilgalys R."/>
            <person name="Henrissat B."/>
            <person name="Grigoriev I.V."/>
            <person name="Hibbett D."/>
            <person name="Nagy L.G."/>
            <person name="Martin F.M."/>
        </authorList>
    </citation>
    <scope>NUCLEOTIDE SEQUENCE</scope>
    <source>
        <strain evidence="1">P2</strain>
    </source>
</reference>
<organism evidence="1 2">
    <name type="scientific">Thelephora ganbajun</name>
    <name type="common">Ganba fungus</name>
    <dbReference type="NCBI Taxonomy" id="370292"/>
    <lineage>
        <taxon>Eukaryota</taxon>
        <taxon>Fungi</taxon>
        <taxon>Dikarya</taxon>
        <taxon>Basidiomycota</taxon>
        <taxon>Agaricomycotina</taxon>
        <taxon>Agaricomycetes</taxon>
        <taxon>Thelephorales</taxon>
        <taxon>Thelephoraceae</taxon>
        <taxon>Thelephora</taxon>
    </lineage>
</organism>
<dbReference type="EMBL" id="MU117982">
    <property type="protein sequence ID" value="KAF9650729.1"/>
    <property type="molecule type" value="Genomic_DNA"/>
</dbReference>
<gene>
    <name evidence="1" type="ORF">BDM02DRAFT_1305127</name>
</gene>
<sequence>MPKSKQKYYAVKVGRGGPQIYDTWEECLERVNRYPGNKYKSFRIRAEAEEWIKAPGSRPIPTVSKPSTSGKPPSSQVEEPPVMGESIVTLSPEQTHVLDMVKSRRNVFFTGSAGTGKSVLLRQIISWARKRRDTDAGVTASTGMAAVNIGGVTLHSWAGIGLGNGDLEKYVDTIKFGPGHWKNARERWRKVKTLIIDESNLRFLRSDTPADNMDSIYDRCRSIRQTSMYSPRDRFVLHPQPLQLGIHSSRGQRK</sequence>
<reference evidence="1" key="2">
    <citation type="journal article" date="2020" name="Nat. Commun.">
        <title>Large-scale genome sequencing of mycorrhizal fungi provides insights into the early evolution of symbiotic traits.</title>
        <authorList>
            <person name="Miyauchi S."/>
            <person name="Kiss E."/>
            <person name="Kuo A."/>
            <person name="Drula E."/>
            <person name="Kohler A."/>
            <person name="Sanchez-Garcia M."/>
            <person name="Morin E."/>
            <person name="Andreopoulos B."/>
            <person name="Barry K.W."/>
            <person name="Bonito G."/>
            <person name="Buee M."/>
            <person name="Carver A."/>
            <person name="Chen C."/>
            <person name="Cichocki N."/>
            <person name="Clum A."/>
            <person name="Culley D."/>
            <person name="Crous P.W."/>
            <person name="Fauchery L."/>
            <person name="Girlanda M."/>
            <person name="Hayes R.D."/>
            <person name="Keri Z."/>
            <person name="LaButti K."/>
            <person name="Lipzen A."/>
            <person name="Lombard V."/>
            <person name="Magnuson J."/>
            <person name="Maillard F."/>
            <person name="Murat C."/>
            <person name="Nolan M."/>
            <person name="Ohm R.A."/>
            <person name="Pangilinan J."/>
            <person name="Pereira M.F."/>
            <person name="Perotto S."/>
            <person name="Peter M."/>
            <person name="Pfister S."/>
            <person name="Riley R."/>
            <person name="Sitrit Y."/>
            <person name="Stielow J.B."/>
            <person name="Szollosi G."/>
            <person name="Zifcakova L."/>
            <person name="Stursova M."/>
            <person name="Spatafora J.W."/>
            <person name="Tedersoo L."/>
            <person name="Vaario L.M."/>
            <person name="Yamada A."/>
            <person name="Yan M."/>
            <person name="Wang P."/>
            <person name="Xu J."/>
            <person name="Bruns T."/>
            <person name="Baldrian P."/>
            <person name="Vilgalys R."/>
            <person name="Dunand C."/>
            <person name="Henrissat B."/>
            <person name="Grigoriev I.V."/>
            <person name="Hibbett D."/>
            <person name="Nagy L.G."/>
            <person name="Martin F.M."/>
        </authorList>
    </citation>
    <scope>NUCLEOTIDE SEQUENCE</scope>
    <source>
        <strain evidence="1">P2</strain>
    </source>
</reference>
<name>A0ACB6ZMF0_THEGA</name>